<feature type="binding site" evidence="6">
    <location>
        <position position="216"/>
    </location>
    <ligand>
        <name>Mg(2+)</name>
        <dbReference type="ChEBI" id="CHEBI:18420"/>
    </ligand>
</feature>
<evidence type="ECO:0000256" key="2">
    <source>
        <dbReference type="ARBA" id="ARBA00022723"/>
    </source>
</evidence>
<feature type="active site" description="Proton acceptor; specific for (R)-substrate epimerization" evidence="5">
    <location>
        <position position="192"/>
    </location>
</feature>
<dbReference type="SFLD" id="SFLDS00001">
    <property type="entry name" value="Enolase"/>
    <property type="match status" value="1"/>
</dbReference>
<dbReference type="InterPro" id="IPR013341">
    <property type="entry name" value="Mandelate_racemase_N_dom"/>
</dbReference>
<dbReference type="Gene3D" id="3.20.20.120">
    <property type="entry name" value="Enolase-like C-terminal domain"/>
    <property type="match status" value="1"/>
</dbReference>
<dbReference type="EC" id="5.1.1.-" evidence="7"/>
<comment type="caution">
    <text evidence="9">The sequence shown here is derived from an EMBL/GenBank/DDBJ whole genome shotgun (WGS) entry which is preliminary data.</text>
</comment>
<dbReference type="InterPro" id="IPR029017">
    <property type="entry name" value="Enolase-like_N"/>
</dbReference>
<dbReference type="SFLD" id="SFLDF00010">
    <property type="entry name" value="dipeptide_epimerase"/>
    <property type="match status" value="1"/>
</dbReference>
<sequence length="379" mass="42719">MKRKEFLKTSGLIIASSMIGSCQGKVKKEKEVETRRSALRLSTTIYELQLRQAWTLSRGTWNTRRNVLVRLEKDGVVAYGESAPIPRYNESAESNQEFIQRALPVLERDLWEYQDRWRELEALAPGQNAAKAALDMAIMDWVAKSLGIPLYRFFGLDRNNTLPTTFSIGIDTAEVMQKTAQSVPAFRRLKIKAGVPDDKKHIEGIREVTDRPLVVDANEGWKDRQQALEMINWMAERGVEFVEQPMPADNLEDLRWLKERVKIPIMADESVHKIQDVPALASAFHGINIKLMKCGGLQEALRLVAVARAHGLKLMIGCMIESSLAIAAATTLTPLFDYADLDGNILINNDPFRGLTLEGDRWLLTDKPGLGVEPVIPEW</sequence>
<proteinExistence type="inferred from homology"/>
<dbReference type="SUPFAM" id="SSF51604">
    <property type="entry name" value="Enolase C-terminal domain-like"/>
    <property type="match status" value="1"/>
</dbReference>
<evidence type="ECO:0000256" key="5">
    <source>
        <dbReference type="PIRSR" id="PIRSR634603-1"/>
    </source>
</evidence>
<dbReference type="GO" id="GO:0016855">
    <property type="term" value="F:racemase and epimerase activity, acting on amino acids and derivatives"/>
    <property type="evidence" value="ECO:0007669"/>
    <property type="project" value="UniProtKB-UniRule"/>
</dbReference>
<dbReference type="AlphaFoldDB" id="A0A3E2BMD6"/>
<keyword evidence="3 6" id="KW-0460">Magnesium</keyword>
<evidence type="ECO:0000256" key="7">
    <source>
        <dbReference type="RuleBase" id="RU366006"/>
    </source>
</evidence>
<evidence type="ECO:0000256" key="1">
    <source>
        <dbReference type="ARBA" id="ARBA00008031"/>
    </source>
</evidence>
<protein>
    <recommendedName>
        <fullName evidence="7">Dipeptide epimerase</fullName>
        <ecNumber evidence="7">5.1.1.-</ecNumber>
    </recommendedName>
</protein>
<dbReference type="Pfam" id="PF02746">
    <property type="entry name" value="MR_MLE_N"/>
    <property type="match status" value="1"/>
</dbReference>
<evidence type="ECO:0000313" key="10">
    <source>
        <dbReference type="Proteomes" id="UP000257323"/>
    </source>
</evidence>
<dbReference type="SFLD" id="SFLDG00180">
    <property type="entry name" value="muconate_cycloisomerase"/>
    <property type="match status" value="1"/>
</dbReference>
<evidence type="ECO:0000256" key="3">
    <source>
        <dbReference type="ARBA" id="ARBA00022842"/>
    </source>
</evidence>
<evidence type="ECO:0000259" key="8">
    <source>
        <dbReference type="SMART" id="SM00922"/>
    </source>
</evidence>
<dbReference type="InterPro" id="IPR013342">
    <property type="entry name" value="Mandelate_racemase_C"/>
</dbReference>
<evidence type="ECO:0000256" key="6">
    <source>
        <dbReference type="PIRSR" id="PIRSR634603-3"/>
    </source>
</evidence>
<reference evidence="9 10" key="1">
    <citation type="submission" date="2018-08" db="EMBL/GenBank/DDBJ databases">
        <title>Genome analysis of the thermophilic bacterium of the candidate phylum Aminicenantes from deep subsurface aquifer revealed its physiology and ecological role.</title>
        <authorList>
            <person name="Kadnikov V.V."/>
            <person name="Mardanov A.V."/>
            <person name="Beletsky A.V."/>
            <person name="Karnachuk O.V."/>
            <person name="Ravin N.V."/>
        </authorList>
    </citation>
    <scope>NUCLEOTIDE SEQUENCE [LARGE SCALE GENOMIC DNA]</scope>
    <source>
        <strain evidence="9">BY38</strain>
    </source>
</reference>
<keyword evidence="4 7" id="KW-0413">Isomerase</keyword>
<name>A0A3E2BMD6_9BACT</name>
<dbReference type="Proteomes" id="UP000257323">
    <property type="component" value="Unassembled WGS sequence"/>
</dbReference>
<feature type="binding site" evidence="6">
    <location>
        <position position="268"/>
    </location>
    <ligand>
        <name>Mg(2+)</name>
        <dbReference type="ChEBI" id="CHEBI:18420"/>
    </ligand>
</feature>
<dbReference type="CDD" id="cd03319">
    <property type="entry name" value="L-Ala-DL-Glu_epimerase"/>
    <property type="match status" value="1"/>
</dbReference>
<evidence type="ECO:0000256" key="4">
    <source>
        <dbReference type="ARBA" id="ARBA00023235"/>
    </source>
</evidence>
<dbReference type="PANTHER" id="PTHR48073:SF2">
    <property type="entry name" value="O-SUCCINYLBENZOATE SYNTHASE"/>
    <property type="match status" value="1"/>
</dbReference>
<dbReference type="PANTHER" id="PTHR48073">
    <property type="entry name" value="O-SUCCINYLBENZOATE SYNTHASE-RELATED"/>
    <property type="match status" value="1"/>
</dbReference>
<accession>A0A3E2BMD6</accession>
<dbReference type="InterPro" id="IPR036849">
    <property type="entry name" value="Enolase-like_C_sf"/>
</dbReference>
<dbReference type="Gene3D" id="3.30.390.10">
    <property type="entry name" value="Enolase-like, N-terminal domain"/>
    <property type="match status" value="1"/>
</dbReference>
<comment type="cofactor">
    <cofactor evidence="6 7">
        <name>Mg(2+)</name>
        <dbReference type="ChEBI" id="CHEBI:18420"/>
    </cofactor>
    <text evidence="6 7">Binds 1 Mg(2+) ion per subunit.</text>
</comment>
<dbReference type="SMART" id="SM00922">
    <property type="entry name" value="MR_MLE"/>
    <property type="match status" value="1"/>
</dbReference>
<feature type="active site" description="Proton acceptor; specific for (S)-substrate epimerization" evidence="5">
    <location>
        <position position="290"/>
    </location>
</feature>
<dbReference type="SUPFAM" id="SSF54826">
    <property type="entry name" value="Enolase N-terminal domain-like"/>
    <property type="match status" value="1"/>
</dbReference>
<feature type="domain" description="Mandelate racemase/muconate lactonizing enzyme C-terminal" evidence="8">
    <location>
        <begin position="173"/>
        <end position="264"/>
    </location>
</feature>
<gene>
    <name evidence="9" type="ORF">OP8BY_2286</name>
</gene>
<comment type="similarity">
    <text evidence="1 7">Belongs to the mandelate racemase/muconate lactonizing enzyme family.</text>
</comment>
<dbReference type="EMBL" id="QUAH01000006">
    <property type="protein sequence ID" value="RFT15888.1"/>
    <property type="molecule type" value="Genomic_DNA"/>
</dbReference>
<organism evidence="9 10">
    <name type="scientific">Candidatus Saccharicenans subterraneus</name>
    <dbReference type="NCBI Taxonomy" id="2508984"/>
    <lineage>
        <taxon>Bacteria</taxon>
        <taxon>Candidatus Aminicenantota</taxon>
        <taxon>Candidatus Aminicenantia</taxon>
        <taxon>Candidatus Aminicenantales</taxon>
        <taxon>Candidatus Saccharicenantaceae</taxon>
        <taxon>Candidatus Saccharicenans</taxon>
    </lineage>
</organism>
<keyword evidence="2 6" id="KW-0479">Metal-binding</keyword>
<dbReference type="InterPro" id="IPR034603">
    <property type="entry name" value="Dipeptide_epimerase"/>
</dbReference>
<feature type="binding site" evidence="6">
    <location>
        <position position="243"/>
    </location>
    <ligand>
        <name>Mg(2+)</name>
        <dbReference type="ChEBI" id="CHEBI:18420"/>
    </ligand>
</feature>
<dbReference type="GO" id="GO:0046872">
    <property type="term" value="F:metal ion binding"/>
    <property type="evidence" value="ECO:0007669"/>
    <property type="project" value="UniProtKB-KW"/>
</dbReference>
<dbReference type="Pfam" id="PF13378">
    <property type="entry name" value="MR_MLE_C"/>
    <property type="match status" value="1"/>
</dbReference>
<dbReference type="InterPro" id="IPR029065">
    <property type="entry name" value="Enolase_C-like"/>
</dbReference>
<dbReference type="PROSITE" id="PS51257">
    <property type="entry name" value="PROKAR_LIPOPROTEIN"/>
    <property type="match status" value="1"/>
</dbReference>
<evidence type="ECO:0000313" key="9">
    <source>
        <dbReference type="EMBL" id="RFT15888.1"/>
    </source>
</evidence>